<dbReference type="Proteomes" id="UP001499930">
    <property type="component" value="Unassembled WGS sequence"/>
</dbReference>
<accession>A0ABP6LBL0</accession>
<protein>
    <submittedName>
        <fullName evidence="1">Uncharacterized protein</fullName>
    </submittedName>
</protein>
<evidence type="ECO:0000313" key="1">
    <source>
        <dbReference type="EMBL" id="GAA3036506.1"/>
    </source>
</evidence>
<dbReference type="EMBL" id="BAAAWD010000024">
    <property type="protein sequence ID" value="GAA3036506.1"/>
    <property type="molecule type" value="Genomic_DNA"/>
</dbReference>
<keyword evidence="2" id="KW-1185">Reference proteome</keyword>
<proteinExistence type="predicted"/>
<name>A0ABP6LBL0_9ACTN</name>
<evidence type="ECO:0000313" key="2">
    <source>
        <dbReference type="Proteomes" id="UP001499930"/>
    </source>
</evidence>
<comment type="caution">
    <text evidence="1">The sequence shown here is derived from an EMBL/GenBank/DDBJ whole genome shotgun (WGS) entry which is preliminary data.</text>
</comment>
<organism evidence="1 2">
    <name type="scientific">Streptosporangium longisporum</name>
    <dbReference type="NCBI Taxonomy" id="46187"/>
    <lineage>
        <taxon>Bacteria</taxon>
        <taxon>Bacillati</taxon>
        <taxon>Actinomycetota</taxon>
        <taxon>Actinomycetes</taxon>
        <taxon>Streptosporangiales</taxon>
        <taxon>Streptosporangiaceae</taxon>
        <taxon>Streptosporangium</taxon>
    </lineage>
</organism>
<reference evidence="2" key="1">
    <citation type="journal article" date="2019" name="Int. J. Syst. Evol. Microbiol.">
        <title>The Global Catalogue of Microorganisms (GCM) 10K type strain sequencing project: providing services to taxonomists for standard genome sequencing and annotation.</title>
        <authorList>
            <consortium name="The Broad Institute Genomics Platform"/>
            <consortium name="The Broad Institute Genome Sequencing Center for Infectious Disease"/>
            <person name="Wu L."/>
            <person name="Ma J."/>
        </authorList>
    </citation>
    <scope>NUCLEOTIDE SEQUENCE [LARGE SCALE GENOMIC DNA]</scope>
    <source>
        <strain evidence="2">JCM 3106</strain>
    </source>
</reference>
<sequence>MILHPTGQSCPVVVVWAKDAGHVNSDAGTRARLALGVAVPGSVGTLLQREHSFTTGVTTVAWIGAALLTRRPS</sequence>
<gene>
    <name evidence="1" type="ORF">GCM10017559_75290</name>
</gene>